<evidence type="ECO:0000313" key="2">
    <source>
        <dbReference type="EMBL" id="MYV05336.1"/>
    </source>
</evidence>
<dbReference type="Proteomes" id="UP000480570">
    <property type="component" value="Unassembled WGS sequence"/>
</dbReference>
<reference evidence="2 3" key="1">
    <citation type="journal article" date="2019" name="Appl. Environ. Microbiol.">
        <title>Genetic determinants of hydroxycinnamic acid metabolism in heterofermentative lactobacilli.</title>
        <authorList>
            <person name="Gaur G."/>
            <person name="Oh J.H."/>
            <person name="Filannino P."/>
            <person name="Gobbetti M."/>
            <person name="van Pijkeren J.P."/>
            <person name="Ganzle M.G."/>
        </authorList>
    </citation>
    <scope>NUCLEOTIDE SEQUENCE [LARGE SCALE GENOMIC DNA]</scope>
    <source>
        <strain evidence="2 3">FUA3583</strain>
    </source>
</reference>
<dbReference type="PROSITE" id="PS51118">
    <property type="entry name" value="HTH_HXLR"/>
    <property type="match status" value="1"/>
</dbReference>
<dbReference type="Pfam" id="PF01638">
    <property type="entry name" value="HxlR"/>
    <property type="match status" value="1"/>
</dbReference>
<name>A0A7C9ISD1_9LACO</name>
<dbReference type="Gene3D" id="1.10.10.10">
    <property type="entry name" value="Winged helix-like DNA-binding domain superfamily/Winged helix DNA-binding domain"/>
    <property type="match status" value="1"/>
</dbReference>
<sequence length="51" mass="5849">MERHDFQTAQPHVEYTLTAKGQSIIPLLDAICDWGDTHIDHAQIERSLCDE</sequence>
<dbReference type="InterPro" id="IPR036390">
    <property type="entry name" value="WH_DNA-bd_sf"/>
</dbReference>
<evidence type="ECO:0000259" key="1">
    <source>
        <dbReference type="PROSITE" id="PS51118"/>
    </source>
</evidence>
<organism evidence="2 3">
    <name type="scientific">Furfurilactobacillus rossiae</name>
    <dbReference type="NCBI Taxonomy" id="231049"/>
    <lineage>
        <taxon>Bacteria</taxon>
        <taxon>Bacillati</taxon>
        <taxon>Bacillota</taxon>
        <taxon>Bacilli</taxon>
        <taxon>Lactobacillales</taxon>
        <taxon>Lactobacillaceae</taxon>
        <taxon>Furfurilactobacillus</taxon>
    </lineage>
</organism>
<dbReference type="InterPro" id="IPR036388">
    <property type="entry name" value="WH-like_DNA-bd_sf"/>
</dbReference>
<comment type="caution">
    <text evidence="2">The sequence shown here is derived from an EMBL/GenBank/DDBJ whole genome shotgun (WGS) entry which is preliminary data.</text>
</comment>
<feature type="domain" description="HTH hxlR-type" evidence="1">
    <location>
        <begin position="1"/>
        <end position="43"/>
    </location>
</feature>
<dbReference type="AlphaFoldDB" id="A0A7C9ISD1"/>
<dbReference type="InterPro" id="IPR002577">
    <property type="entry name" value="HTH_HxlR"/>
</dbReference>
<evidence type="ECO:0000313" key="3">
    <source>
        <dbReference type="Proteomes" id="UP000480570"/>
    </source>
</evidence>
<protein>
    <recommendedName>
        <fullName evidence="1">HTH hxlR-type domain-containing protein</fullName>
    </recommendedName>
</protein>
<proteinExistence type="predicted"/>
<dbReference type="SUPFAM" id="SSF46785">
    <property type="entry name" value="Winged helix' DNA-binding domain"/>
    <property type="match status" value="1"/>
</dbReference>
<accession>A0A7C9ISD1</accession>
<dbReference type="EMBL" id="WEZT01000007">
    <property type="protein sequence ID" value="MYV05336.1"/>
    <property type="molecule type" value="Genomic_DNA"/>
</dbReference>
<gene>
    <name evidence="2" type="ORF">GB992_05590</name>
</gene>